<feature type="compositionally biased region" description="Basic and acidic residues" evidence="1">
    <location>
        <begin position="43"/>
        <end position="54"/>
    </location>
</feature>
<proteinExistence type="predicted"/>
<reference evidence="2 3" key="1">
    <citation type="journal article" date="2018" name="Front. Plant Sci.">
        <title>Red Clover (Trifolium pratense) and Zigzag Clover (T. medium) - A Picture of Genomic Similarities and Differences.</title>
        <authorList>
            <person name="Dluhosova J."/>
            <person name="Istvanek J."/>
            <person name="Nedelnik J."/>
            <person name="Repkova J."/>
        </authorList>
    </citation>
    <scope>NUCLEOTIDE SEQUENCE [LARGE SCALE GENOMIC DNA]</scope>
    <source>
        <strain evidence="3">cv. 10/8</strain>
        <tissue evidence="2">Leaf</tissue>
    </source>
</reference>
<feature type="region of interest" description="Disordered" evidence="1">
    <location>
        <begin position="1"/>
        <end position="28"/>
    </location>
</feature>
<dbReference type="AlphaFoldDB" id="A0A392S1S9"/>
<evidence type="ECO:0000256" key="1">
    <source>
        <dbReference type="SAM" id="MobiDB-lite"/>
    </source>
</evidence>
<feature type="compositionally biased region" description="Polar residues" evidence="1">
    <location>
        <begin position="55"/>
        <end position="65"/>
    </location>
</feature>
<comment type="caution">
    <text evidence="2">The sequence shown here is derived from an EMBL/GenBank/DDBJ whole genome shotgun (WGS) entry which is preliminary data.</text>
</comment>
<feature type="region of interest" description="Disordered" evidence="1">
    <location>
        <begin position="43"/>
        <end position="65"/>
    </location>
</feature>
<dbReference type="Proteomes" id="UP000265520">
    <property type="component" value="Unassembled WGS sequence"/>
</dbReference>
<organism evidence="2 3">
    <name type="scientific">Trifolium medium</name>
    <dbReference type="NCBI Taxonomy" id="97028"/>
    <lineage>
        <taxon>Eukaryota</taxon>
        <taxon>Viridiplantae</taxon>
        <taxon>Streptophyta</taxon>
        <taxon>Embryophyta</taxon>
        <taxon>Tracheophyta</taxon>
        <taxon>Spermatophyta</taxon>
        <taxon>Magnoliopsida</taxon>
        <taxon>eudicotyledons</taxon>
        <taxon>Gunneridae</taxon>
        <taxon>Pentapetalae</taxon>
        <taxon>rosids</taxon>
        <taxon>fabids</taxon>
        <taxon>Fabales</taxon>
        <taxon>Fabaceae</taxon>
        <taxon>Papilionoideae</taxon>
        <taxon>50 kb inversion clade</taxon>
        <taxon>NPAAA clade</taxon>
        <taxon>Hologalegina</taxon>
        <taxon>IRL clade</taxon>
        <taxon>Trifolieae</taxon>
        <taxon>Trifolium</taxon>
    </lineage>
</organism>
<keyword evidence="3" id="KW-1185">Reference proteome</keyword>
<feature type="compositionally biased region" description="Basic residues" evidence="1">
    <location>
        <begin position="1"/>
        <end position="15"/>
    </location>
</feature>
<name>A0A392S1S9_9FABA</name>
<sequence>GEYKPSHRNRARRTRNREELEQEQGKATMAELELGGIMAARREEEFEEKNEKRPQLNNRTCGLQY</sequence>
<protein>
    <submittedName>
        <fullName evidence="2">Uncharacterized protein</fullName>
    </submittedName>
</protein>
<dbReference type="EMBL" id="LXQA010309936">
    <property type="protein sequence ID" value="MCI42853.1"/>
    <property type="molecule type" value="Genomic_DNA"/>
</dbReference>
<evidence type="ECO:0000313" key="2">
    <source>
        <dbReference type="EMBL" id="MCI42853.1"/>
    </source>
</evidence>
<evidence type="ECO:0000313" key="3">
    <source>
        <dbReference type="Proteomes" id="UP000265520"/>
    </source>
</evidence>
<feature type="non-terminal residue" evidence="2">
    <location>
        <position position="1"/>
    </location>
</feature>
<accession>A0A392S1S9</accession>